<sequence length="63" mass="6548">MFKQLVAGSALGLVLMSGAAQAIEGSVDVSEHNTNLNVGLGTTTPGLFLKGNWLRSDHDGSTY</sequence>
<name>A0A7X2SWR2_ENTAG</name>
<evidence type="ECO:0000313" key="2">
    <source>
        <dbReference type="EMBL" id="MSE16952.1"/>
    </source>
</evidence>
<organism evidence="2 3">
    <name type="scientific">Enterobacter agglomerans</name>
    <name type="common">Erwinia herbicola</name>
    <name type="synonym">Pantoea agglomerans</name>
    <dbReference type="NCBI Taxonomy" id="549"/>
    <lineage>
        <taxon>Bacteria</taxon>
        <taxon>Pseudomonadati</taxon>
        <taxon>Pseudomonadota</taxon>
        <taxon>Gammaproteobacteria</taxon>
        <taxon>Enterobacterales</taxon>
        <taxon>Erwiniaceae</taxon>
        <taxon>Pantoea</taxon>
        <taxon>Pantoea agglomerans group</taxon>
    </lineage>
</organism>
<gene>
    <name evidence="2" type="ORF">GKC49_18100</name>
</gene>
<dbReference type="InterPro" id="IPR009998">
    <property type="entry name" value="YfaZ"/>
</dbReference>
<protein>
    <submittedName>
        <fullName evidence="2">Porin</fullName>
    </submittedName>
</protein>
<feature type="signal peptide" evidence="1">
    <location>
        <begin position="1"/>
        <end position="22"/>
    </location>
</feature>
<feature type="non-terminal residue" evidence="2">
    <location>
        <position position="63"/>
    </location>
</feature>
<evidence type="ECO:0000256" key="1">
    <source>
        <dbReference type="SAM" id="SignalP"/>
    </source>
</evidence>
<dbReference type="Pfam" id="PF07437">
    <property type="entry name" value="YfaZ"/>
    <property type="match status" value="1"/>
</dbReference>
<accession>A0A7X2SWR2</accession>
<evidence type="ECO:0000313" key="3">
    <source>
        <dbReference type="Proteomes" id="UP000461948"/>
    </source>
</evidence>
<dbReference type="AlphaFoldDB" id="A0A7X2SWR2"/>
<reference evidence="2 3" key="1">
    <citation type="submission" date="2019-11" db="EMBL/GenBank/DDBJ databases">
        <title>Draft Genome Sequence of Plant Growth-Promoting Rhizosphere-Associated Bacteria.</title>
        <authorList>
            <person name="Vasilyev I.Y."/>
            <person name="Radchenko V."/>
            <person name="Ilnitskaya E.V."/>
        </authorList>
    </citation>
    <scope>NUCLEOTIDE SEQUENCE [LARGE SCALE GENOMIC DNA]</scope>
    <source>
        <strain evidence="2 3">VRA_MhP_f</strain>
    </source>
</reference>
<feature type="chain" id="PRO_5031514805" evidence="1">
    <location>
        <begin position="23"/>
        <end position="63"/>
    </location>
</feature>
<keyword evidence="1" id="KW-0732">Signal</keyword>
<dbReference type="EMBL" id="WKLC01000925">
    <property type="protein sequence ID" value="MSE16952.1"/>
    <property type="molecule type" value="Genomic_DNA"/>
</dbReference>
<dbReference type="Proteomes" id="UP000461948">
    <property type="component" value="Unassembled WGS sequence"/>
</dbReference>
<comment type="caution">
    <text evidence="2">The sequence shown here is derived from an EMBL/GenBank/DDBJ whole genome shotgun (WGS) entry which is preliminary data.</text>
</comment>
<proteinExistence type="predicted"/>